<dbReference type="Pfam" id="PF07884">
    <property type="entry name" value="VKOR"/>
    <property type="match status" value="1"/>
</dbReference>
<feature type="transmembrane region" description="Helical" evidence="1">
    <location>
        <begin position="174"/>
        <end position="195"/>
    </location>
</feature>
<feature type="transmembrane region" description="Helical" evidence="1">
    <location>
        <begin position="239"/>
        <end position="262"/>
    </location>
</feature>
<dbReference type="Proteomes" id="UP000071561">
    <property type="component" value="Chromosome"/>
</dbReference>
<dbReference type="EMBL" id="CP014504">
    <property type="protein sequence ID" value="AMQ01639.1"/>
    <property type="molecule type" value="Genomic_DNA"/>
</dbReference>
<dbReference type="RefSeq" id="WP_068406141.1">
    <property type="nucleotide sequence ID" value="NZ_CP014504.1"/>
</dbReference>
<dbReference type="CDD" id="cd12921">
    <property type="entry name" value="VKOR_4"/>
    <property type="match status" value="1"/>
</dbReference>
<dbReference type="AlphaFoldDB" id="A0A127VL83"/>
<accession>A0A127VL83</accession>
<evidence type="ECO:0000313" key="4">
    <source>
        <dbReference type="Proteomes" id="UP000071561"/>
    </source>
</evidence>
<feature type="transmembrane region" description="Helical" evidence="1">
    <location>
        <begin position="150"/>
        <end position="167"/>
    </location>
</feature>
<dbReference type="KEGG" id="pcm:AY601_4817"/>
<dbReference type="InterPro" id="IPR036249">
    <property type="entry name" value="Thioredoxin-like_sf"/>
</dbReference>
<evidence type="ECO:0000259" key="2">
    <source>
        <dbReference type="PROSITE" id="PS50990"/>
    </source>
</evidence>
<gene>
    <name evidence="3" type="ORF">AY601_4817</name>
</gene>
<reference evidence="3 4" key="1">
    <citation type="submission" date="2016-03" db="EMBL/GenBank/DDBJ databases">
        <title>Complete genome sequence of Pedobacter cryoconitis PAMC 27485.</title>
        <authorList>
            <person name="Lee J."/>
            <person name="Kim O.-S."/>
        </authorList>
    </citation>
    <scope>NUCLEOTIDE SEQUENCE [LARGE SCALE GENOMIC DNA]</scope>
    <source>
        <strain evidence="3 4">PAMC 27485</strain>
    </source>
</reference>
<dbReference type="Gene3D" id="3.90.70.10">
    <property type="entry name" value="Cysteine proteinases"/>
    <property type="match status" value="1"/>
</dbReference>
<evidence type="ECO:0000313" key="3">
    <source>
        <dbReference type="EMBL" id="AMQ01639.1"/>
    </source>
</evidence>
<dbReference type="SUPFAM" id="SSF52833">
    <property type="entry name" value="Thioredoxin-like"/>
    <property type="match status" value="1"/>
</dbReference>
<feature type="domain" description="Peptidase C39" evidence="2">
    <location>
        <begin position="8"/>
        <end position="127"/>
    </location>
</feature>
<keyword evidence="4" id="KW-1185">Reference proteome</keyword>
<proteinExistence type="predicted"/>
<sequence>MSIFGTKQTNPQAVLHLLIKSIHGKVTRETSNQCVLNHPEYPSLLAISDCLTDWGIENEAYRLDKKEFNAAGMSFPFIAHFPEKDGYFVLVHQLINQTVQFSDEDNYKETMDEKIFLDRWSGITLNAETNTKSGEKNYQQNRLRSFIKDLLLPSSLLVLLGSIYLVFFQESFNLFHFLLGLVKLTGLGFSILLLVQSMNSNNPFIQNLCKLGGKDGCNAILKTDAANLTSWLSWSEVGFFYFGGSLLLLLLSPQAIGILAWLNLFAMPYTIYSLSYQYRKQNWCILCCLVQVVLWLEFLVLILMNGSGISAIYNLSNISSSLFYLLPLAFLFPIVAWGFLKPFFSKAAQLIPLQEQLKKFKYNVELFNQILTSQPRYAVTDELMPVLLGNPEAENVITIVSNPYCEPCAKAHQVMEDWIERRNDVQLKIVFSTVNEDNDMRTKIARHITALQLLDNKSIVKDALNEWYAENDQNYDSWALKYPVGFNGEMREVSKKQRDWCDMAGITFTPTIFVNGYKLPEPYTLEDVKYLIN</sequence>
<dbReference type="Gene3D" id="3.40.30.10">
    <property type="entry name" value="Glutaredoxin"/>
    <property type="match status" value="1"/>
</dbReference>
<dbReference type="PROSITE" id="PS50990">
    <property type="entry name" value="PEPTIDASE_C39"/>
    <property type="match status" value="1"/>
</dbReference>
<dbReference type="Pfam" id="PF03412">
    <property type="entry name" value="Peptidase_C39"/>
    <property type="match status" value="1"/>
</dbReference>
<dbReference type="GO" id="GO:0008233">
    <property type="term" value="F:peptidase activity"/>
    <property type="evidence" value="ECO:0007669"/>
    <property type="project" value="InterPro"/>
</dbReference>
<keyword evidence="1" id="KW-0812">Transmembrane</keyword>
<dbReference type="InterPro" id="IPR012932">
    <property type="entry name" value="VKOR"/>
</dbReference>
<dbReference type="GO" id="GO:0005524">
    <property type="term" value="F:ATP binding"/>
    <property type="evidence" value="ECO:0007669"/>
    <property type="project" value="InterPro"/>
</dbReference>
<dbReference type="GO" id="GO:0016020">
    <property type="term" value="C:membrane"/>
    <property type="evidence" value="ECO:0007669"/>
    <property type="project" value="InterPro"/>
</dbReference>
<dbReference type="InterPro" id="IPR005074">
    <property type="entry name" value="Peptidase_C39"/>
</dbReference>
<evidence type="ECO:0000256" key="1">
    <source>
        <dbReference type="SAM" id="Phobius"/>
    </source>
</evidence>
<keyword evidence="1" id="KW-0472">Membrane</keyword>
<feature type="transmembrane region" description="Helical" evidence="1">
    <location>
        <begin position="322"/>
        <end position="340"/>
    </location>
</feature>
<dbReference type="Pfam" id="PF13462">
    <property type="entry name" value="Thioredoxin_4"/>
    <property type="match status" value="1"/>
</dbReference>
<dbReference type="InterPro" id="IPR012336">
    <property type="entry name" value="Thioredoxin-like_fold"/>
</dbReference>
<keyword evidence="1" id="KW-1133">Transmembrane helix</keyword>
<feature type="transmembrane region" description="Helical" evidence="1">
    <location>
        <begin position="283"/>
        <end position="302"/>
    </location>
</feature>
<dbReference type="OrthoDB" id="1100563at2"/>
<protein>
    <recommendedName>
        <fullName evidence="2">Peptidase C39 domain-containing protein</fullName>
    </recommendedName>
</protein>
<dbReference type="PATRIC" id="fig|188932.3.peg.4989"/>
<organism evidence="3 4">
    <name type="scientific">Pedobacter cryoconitis</name>
    <dbReference type="NCBI Taxonomy" id="188932"/>
    <lineage>
        <taxon>Bacteria</taxon>
        <taxon>Pseudomonadati</taxon>
        <taxon>Bacteroidota</taxon>
        <taxon>Sphingobacteriia</taxon>
        <taxon>Sphingobacteriales</taxon>
        <taxon>Sphingobacteriaceae</taxon>
        <taxon>Pedobacter</taxon>
    </lineage>
</organism>
<dbReference type="GO" id="GO:0006508">
    <property type="term" value="P:proteolysis"/>
    <property type="evidence" value="ECO:0007669"/>
    <property type="project" value="InterPro"/>
</dbReference>
<name>A0A127VL83_9SPHI</name>